<organism evidence="3 4">
    <name type="scientific">Methylophilus aquaticus</name>
    <dbReference type="NCBI Taxonomy" id="1971610"/>
    <lineage>
        <taxon>Bacteria</taxon>
        <taxon>Pseudomonadati</taxon>
        <taxon>Pseudomonadota</taxon>
        <taxon>Betaproteobacteria</taxon>
        <taxon>Nitrosomonadales</taxon>
        <taxon>Methylophilaceae</taxon>
        <taxon>Methylophilus</taxon>
    </lineage>
</organism>
<dbReference type="Gene3D" id="3.30.70.240">
    <property type="match status" value="1"/>
</dbReference>
<dbReference type="InterPro" id="IPR001498">
    <property type="entry name" value="Impact_N"/>
</dbReference>
<evidence type="ECO:0000259" key="2">
    <source>
        <dbReference type="Pfam" id="PF01205"/>
    </source>
</evidence>
<comment type="similarity">
    <text evidence="1">Belongs to the IMPACT family.</text>
</comment>
<accession>A0ABT9JT66</accession>
<evidence type="ECO:0000256" key="1">
    <source>
        <dbReference type="ARBA" id="ARBA00007665"/>
    </source>
</evidence>
<dbReference type="SUPFAM" id="SSF54211">
    <property type="entry name" value="Ribosomal protein S5 domain 2-like"/>
    <property type="match status" value="1"/>
</dbReference>
<dbReference type="PANTHER" id="PTHR16301">
    <property type="entry name" value="IMPACT-RELATED"/>
    <property type="match status" value="1"/>
</dbReference>
<dbReference type="EMBL" id="JAVCAP010000014">
    <property type="protein sequence ID" value="MDP8567709.1"/>
    <property type="molecule type" value="Genomic_DNA"/>
</dbReference>
<comment type="caution">
    <text evidence="3">The sequence shown here is derived from an EMBL/GenBank/DDBJ whole genome shotgun (WGS) entry which is preliminary data.</text>
</comment>
<reference evidence="4" key="1">
    <citation type="journal article" date="2019" name="Int. J. Syst. Evol. Microbiol.">
        <title>The Global Catalogue of Microorganisms (GCM) 10K type strain sequencing project: providing services to taxonomists for standard genome sequencing and annotation.</title>
        <authorList>
            <consortium name="The Broad Institute Genomics Platform"/>
            <consortium name="The Broad Institute Genome Sequencing Center for Infectious Disease"/>
            <person name="Wu L."/>
            <person name="Ma J."/>
        </authorList>
    </citation>
    <scope>NUCLEOTIDE SEQUENCE [LARGE SCALE GENOMIC DNA]</scope>
    <source>
        <strain evidence="4">VKM B-3159</strain>
    </source>
</reference>
<keyword evidence="4" id="KW-1185">Reference proteome</keyword>
<dbReference type="InterPro" id="IPR035647">
    <property type="entry name" value="EFG_III/V"/>
</dbReference>
<name>A0ABT9JT66_9PROT</name>
<evidence type="ECO:0000313" key="4">
    <source>
        <dbReference type="Proteomes" id="UP001225906"/>
    </source>
</evidence>
<dbReference type="InterPro" id="IPR023582">
    <property type="entry name" value="Impact"/>
</dbReference>
<proteinExistence type="inferred from homology"/>
<dbReference type="Proteomes" id="UP001225906">
    <property type="component" value="Unassembled WGS sequence"/>
</dbReference>
<sequence length="186" mass="20828">MLTFQQVGQADQTIHKSRFFARAMRCENERELALFLRQFASEHQSAGHLAYAFRMQTADGIVARFSDAGEPAGTAGKPIQQMLDGQNYVNCCVAVIRYYGGVNLGTGGLVRAYGGTAKIAMERAGSIPFVEMVELHIKTTYKRVDELTREVQKVKGEVLDKHFDEAVHFLLKLPLDAARRLQEKFT</sequence>
<feature type="domain" description="Impact N-terminal" evidence="2">
    <location>
        <begin position="16"/>
        <end position="120"/>
    </location>
</feature>
<dbReference type="InterPro" id="IPR036956">
    <property type="entry name" value="Impact_N_sf"/>
</dbReference>
<dbReference type="Gene3D" id="3.30.230.30">
    <property type="entry name" value="Impact, N-terminal domain"/>
    <property type="match status" value="1"/>
</dbReference>
<dbReference type="Pfam" id="PF01205">
    <property type="entry name" value="Impact_N"/>
    <property type="match status" value="1"/>
</dbReference>
<gene>
    <name evidence="3" type="ORF">Q9291_07590</name>
</gene>
<dbReference type="InterPro" id="IPR020568">
    <property type="entry name" value="Ribosomal_Su5_D2-typ_SF"/>
</dbReference>
<dbReference type="SUPFAM" id="SSF54980">
    <property type="entry name" value="EF-G C-terminal domain-like"/>
    <property type="match status" value="1"/>
</dbReference>
<evidence type="ECO:0000313" key="3">
    <source>
        <dbReference type="EMBL" id="MDP8567709.1"/>
    </source>
</evidence>
<dbReference type="RefSeq" id="WP_306389422.1">
    <property type="nucleotide sequence ID" value="NZ_JAVCAP010000014.1"/>
</dbReference>
<protein>
    <submittedName>
        <fullName evidence="3">YigZ family protein</fullName>
    </submittedName>
</protein>
<dbReference type="PANTHER" id="PTHR16301:SF20">
    <property type="entry name" value="IMPACT FAMILY MEMBER YIGZ"/>
    <property type="match status" value="1"/>
</dbReference>